<comment type="caution">
    <text evidence="5">The sequence shown here is derived from an EMBL/GenBank/DDBJ whole genome shotgun (WGS) entry which is preliminary data.</text>
</comment>
<dbReference type="InterPro" id="IPR036390">
    <property type="entry name" value="WH_DNA-bd_sf"/>
</dbReference>
<name>A0A3A9Z4N4_9ACTN</name>
<dbReference type="SUPFAM" id="SSF46785">
    <property type="entry name" value="Winged helix' DNA-binding domain"/>
    <property type="match status" value="1"/>
</dbReference>
<proteinExistence type="predicted"/>
<evidence type="ECO:0000259" key="4">
    <source>
        <dbReference type="PROSITE" id="PS50987"/>
    </source>
</evidence>
<dbReference type="CDD" id="cd00090">
    <property type="entry name" value="HTH_ARSR"/>
    <property type="match status" value="1"/>
</dbReference>
<reference evidence="5 6" key="1">
    <citation type="journal article" date="2014" name="Int. J. Syst. Evol. Microbiol.">
        <title>Streptomyces hoynatensis sp. nov., isolated from deep marine sediment.</title>
        <authorList>
            <person name="Veyisoglu A."/>
            <person name="Sahin N."/>
        </authorList>
    </citation>
    <scope>NUCLEOTIDE SEQUENCE [LARGE SCALE GENOMIC DNA]</scope>
    <source>
        <strain evidence="5 6">KCTC 29097</strain>
    </source>
</reference>
<dbReference type="RefSeq" id="WP_120678600.1">
    <property type="nucleotide sequence ID" value="NZ_RBAL01000005.1"/>
</dbReference>
<accession>A0A3A9Z4N4</accession>
<dbReference type="PANTHER" id="PTHR33154">
    <property type="entry name" value="TRANSCRIPTIONAL REGULATOR, ARSR FAMILY"/>
    <property type="match status" value="1"/>
</dbReference>
<dbReference type="OrthoDB" id="4471357at2"/>
<dbReference type="AlphaFoldDB" id="A0A3A9Z4N4"/>
<sequence>MTVTTDGMHPDVSELRLAKVLAALGDEGRLTTVQALARLGESDCTRLQADAGLTMSRSTFSHHQKVLREAGILRARVQGSRRFLTLRRDDLNARFPGLLDAILASPASR</sequence>
<dbReference type="PRINTS" id="PR00778">
    <property type="entry name" value="HTHARSR"/>
</dbReference>
<dbReference type="InterPro" id="IPR011991">
    <property type="entry name" value="ArsR-like_HTH"/>
</dbReference>
<organism evidence="5 6">
    <name type="scientific">Streptomyces hoynatensis</name>
    <dbReference type="NCBI Taxonomy" id="1141874"/>
    <lineage>
        <taxon>Bacteria</taxon>
        <taxon>Bacillati</taxon>
        <taxon>Actinomycetota</taxon>
        <taxon>Actinomycetes</taxon>
        <taxon>Kitasatosporales</taxon>
        <taxon>Streptomycetaceae</taxon>
        <taxon>Streptomyces</taxon>
    </lineage>
</organism>
<gene>
    <name evidence="5" type="ORF">D7294_12125</name>
</gene>
<keyword evidence="3" id="KW-0804">Transcription</keyword>
<dbReference type="InterPro" id="IPR051081">
    <property type="entry name" value="HTH_MetalResp_TranReg"/>
</dbReference>
<evidence type="ECO:0000256" key="2">
    <source>
        <dbReference type="ARBA" id="ARBA00023125"/>
    </source>
</evidence>
<keyword evidence="2" id="KW-0238">DNA-binding</keyword>
<feature type="domain" description="HTH arsR-type" evidence="4">
    <location>
        <begin position="9"/>
        <end position="106"/>
    </location>
</feature>
<evidence type="ECO:0000256" key="1">
    <source>
        <dbReference type="ARBA" id="ARBA00023015"/>
    </source>
</evidence>
<keyword evidence="6" id="KW-1185">Reference proteome</keyword>
<dbReference type="SMART" id="SM00418">
    <property type="entry name" value="HTH_ARSR"/>
    <property type="match status" value="1"/>
</dbReference>
<dbReference type="PROSITE" id="PS50987">
    <property type="entry name" value="HTH_ARSR_2"/>
    <property type="match status" value="1"/>
</dbReference>
<dbReference type="Gene3D" id="1.10.10.10">
    <property type="entry name" value="Winged helix-like DNA-binding domain superfamily/Winged helix DNA-binding domain"/>
    <property type="match status" value="1"/>
</dbReference>
<evidence type="ECO:0000313" key="5">
    <source>
        <dbReference type="EMBL" id="RKN43208.1"/>
    </source>
</evidence>
<dbReference type="PANTHER" id="PTHR33154:SF12">
    <property type="entry name" value="TRANSCRIPTIONAL REGULATORY PROTEIN"/>
    <property type="match status" value="1"/>
</dbReference>
<evidence type="ECO:0000313" key="6">
    <source>
        <dbReference type="Proteomes" id="UP000272474"/>
    </source>
</evidence>
<dbReference type="InterPro" id="IPR001845">
    <property type="entry name" value="HTH_ArsR_DNA-bd_dom"/>
</dbReference>
<dbReference type="GO" id="GO:0003677">
    <property type="term" value="F:DNA binding"/>
    <property type="evidence" value="ECO:0007669"/>
    <property type="project" value="UniProtKB-KW"/>
</dbReference>
<keyword evidence="1" id="KW-0805">Transcription regulation</keyword>
<protein>
    <submittedName>
        <fullName evidence="5">Transcriptional regulator</fullName>
    </submittedName>
</protein>
<dbReference type="Proteomes" id="UP000272474">
    <property type="component" value="Unassembled WGS sequence"/>
</dbReference>
<dbReference type="EMBL" id="RBAL01000005">
    <property type="protein sequence ID" value="RKN43208.1"/>
    <property type="molecule type" value="Genomic_DNA"/>
</dbReference>
<dbReference type="GO" id="GO:0003700">
    <property type="term" value="F:DNA-binding transcription factor activity"/>
    <property type="evidence" value="ECO:0007669"/>
    <property type="project" value="InterPro"/>
</dbReference>
<evidence type="ECO:0000256" key="3">
    <source>
        <dbReference type="ARBA" id="ARBA00023163"/>
    </source>
</evidence>
<dbReference type="InterPro" id="IPR036388">
    <property type="entry name" value="WH-like_DNA-bd_sf"/>
</dbReference>